<keyword evidence="4 5" id="KW-0539">Nucleus</keyword>
<comment type="subcellular location">
    <subcellularLocation>
        <location evidence="1 5 6">Nucleus</location>
    </subcellularLocation>
</comment>
<feature type="region of interest" description="Disordered" evidence="7">
    <location>
        <begin position="321"/>
        <end position="359"/>
    </location>
</feature>
<dbReference type="InterPro" id="IPR017970">
    <property type="entry name" value="Homeobox_CS"/>
</dbReference>
<feature type="compositionally biased region" description="Low complexity" evidence="7">
    <location>
        <begin position="325"/>
        <end position="336"/>
    </location>
</feature>
<evidence type="ECO:0000259" key="8">
    <source>
        <dbReference type="PROSITE" id="PS50071"/>
    </source>
</evidence>
<evidence type="ECO:0000256" key="7">
    <source>
        <dbReference type="SAM" id="MobiDB-lite"/>
    </source>
</evidence>
<dbReference type="Gene3D" id="1.10.10.60">
    <property type="entry name" value="Homeodomain-like"/>
    <property type="match status" value="1"/>
</dbReference>
<evidence type="ECO:0000313" key="10">
    <source>
        <dbReference type="Proteomes" id="UP001359485"/>
    </source>
</evidence>
<evidence type="ECO:0000256" key="4">
    <source>
        <dbReference type="ARBA" id="ARBA00023242"/>
    </source>
</evidence>
<gene>
    <name evidence="9" type="ORF">RUM44_001811</name>
</gene>
<dbReference type="InterPro" id="IPR050394">
    <property type="entry name" value="Homeobox_NK-like"/>
</dbReference>
<reference evidence="9 10" key="1">
    <citation type="submission" date="2023-09" db="EMBL/GenBank/DDBJ databases">
        <title>Genomes of two closely related lineages of the louse Polyplax serrata with different host specificities.</title>
        <authorList>
            <person name="Martinu J."/>
            <person name="Tarabai H."/>
            <person name="Stefka J."/>
            <person name="Hypsa V."/>
        </authorList>
    </citation>
    <scope>NUCLEOTIDE SEQUENCE [LARGE SCALE GENOMIC DNA]</scope>
    <source>
        <strain evidence="9">98ZLc_SE</strain>
    </source>
</reference>
<evidence type="ECO:0000256" key="3">
    <source>
        <dbReference type="ARBA" id="ARBA00023155"/>
    </source>
</evidence>
<dbReference type="Proteomes" id="UP001359485">
    <property type="component" value="Unassembled WGS sequence"/>
</dbReference>
<feature type="region of interest" description="Disordered" evidence="7">
    <location>
        <begin position="1"/>
        <end position="22"/>
    </location>
</feature>
<dbReference type="InterPro" id="IPR009057">
    <property type="entry name" value="Homeodomain-like_sf"/>
</dbReference>
<feature type="DNA-binding region" description="Homeobox" evidence="5">
    <location>
        <begin position="196"/>
        <end position="255"/>
    </location>
</feature>
<name>A0ABR1AL32_POLSC</name>
<evidence type="ECO:0000256" key="1">
    <source>
        <dbReference type="ARBA" id="ARBA00004123"/>
    </source>
</evidence>
<dbReference type="PROSITE" id="PS00027">
    <property type="entry name" value="HOMEOBOX_1"/>
    <property type="match status" value="1"/>
</dbReference>
<feature type="domain" description="Homeobox" evidence="8">
    <location>
        <begin position="194"/>
        <end position="254"/>
    </location>
</feature>
<evidence type="ECO:0000313" key="9">
    <source>
        <dbReference type="EMBL" id="KAK6622004.1"/>
    </source>
</evidence>
<feature type="region of interest" description="Disordered" evidence="7">
    <location>
        <begin position="40"/>
        <end position="68"/>
    </location>
</feature>
<feature type="compositionally biased region" description="Polar residues" evidence="7">
    <location>
        <begin position="9"/>
        <end position="22"/>
    </location>
</feature>
<dbReference type="PROSITE" id="PS50071">
    <property type="entry name" value="HOMEOBOX_2"/>
    <property type="match status" value="1"/>
</dbReference>
<evidence type="ECO:0000256" key="6">
    <source>
        <dbReference type="RuleBase" id="RU000682"/>
    </source>
</evidence>
<sequence>MESVERSESCSPESTSGNGSAKVTSFSIADILKCREERREQKQKLLRDQQDEALDMRRKSMKYKDSNGYLETPPTFHGDHSPFQLMYFGNSSSAHGLKPESFQYPKLTSEADEKLESKEKPLHMFSQGYLMKMDHHHHGHHHHHQHQDHSFLYSPKSDMPPQYLFNKNYFNKTDIHRHLFGKSESCKADLGQSQRKKRSRAAFSHSQVYELERRFNQQRYLSGSERTDLANALKLTETQVKIWFQNRRYKTKRKQMQMAEVSASRNATSGRKVAVKVIVHENQGMSDSEKIIPSFPYPHIPFPYYYYPLFCHSGCAGMDGRKKTSSPVPSRSPSPSGDVDVCSEVELDSPVGTPYADSN</sequence>
<dbReference type="SMART" id="SM00389">
    <property type="entry name" value="HOX"/>
    <property type="match status" value="1"/>
</dbReference>
<dbReference type="InterPro" id="IPR001356">
    <property type="entry name" value="HD"/>
</dbReference>
<proteinExistence type="predicted"/>
<comment type="caution">
    <text evidence="9">The sequence shown here is derived from an EMBL/GenBank/DDBJ whole genome shotgun (WGS) entry which is preliminary data.</text>
</comment>
<dbReference type="SUPFAM" id="SSF46689">
    <property type="entry name" value="Homeodomain-like"/>
    <property type="match status" value="1"/>
</dbReference>
<dbReference type="PANTHER" id="PTHR24340">
    <property type="entry name" value="HOMEOBOX PROTEIN NKX"/>
    <property type="match status" value="1"/>
</dbReference>
<organism evidence="9 10">
    <name type="scientific">Polyplax serrata</name>
    <name type="common">Common mouse louse</name>
    <dbReference type="NCBI Taxonomy" id="468196"/>
    <lineage>
        <taxon>Eukaryota</taxon>
        <taxon>Metazoa</taxon>
        <taxon>Ecdysozoa</taxon>
        <taxon>Arthropoda</taxon>
        <taxon>Hexapoda</taxon>
        <taxon>Insecta</taxon>
        <taxon>Pterygota</taxon>
        <taxon>Neoptera</taxon>
        <taxon>Paraneoptera</taxon>
        <taxon>Psocodea</taxon>
        <taxon>Troctomorpha</taxon>
        <taxon>Phthiraptera</taxon>
        <taxon>Anoplura</taxon>
        <taxon>Polyplacidae</taxon>
        <taxon>Polyplax</taxon>
    </lineage>
</organism>
<keyword evidence="10" id="KW-1185">Reference proteome</keyword>
<evidence type="ECO:0000256" key="2">
    <source>
        <dbReference type="ARBA" id="ARBA00023125"/>
    </source>
</evidence>
<dbReference type="PRINTS" id="PR00024">
    <property type="entry name" value="HOMEOBOX"/>
</dbReference>
<feature type="compositionally biased region" description="Basic and acidic residues" evidence="7">
    <location>
        <begin position="40"/>
        <end position="65"/>
    </location>
</feature>
<dbReference type="CDD" id="cd00086">
    <property type="entry name" value="homeodomain"/>
    <property type="match status" value="1"/>
</dbReference>
<evidence type="ECO:0000256" key="5">
    <source>
        <dbReference type="PROSITE-ProRule" id="PRU00108"/>
    </source>
</evidence>
<keyword evidence="3 5" id="KW-0371">Homeobox</keyword>
<accession>A0ABR1AL32</accession>
<dbReference type="EMBL" id="JAWJWF010000047">
    <property type="protein sequence ID" value="KAK6622004.1"/>
    <property type="molecule type" value="Genomic_DNA"/>
</dbReference>
<protein>
    <recommendedName>
        <fullName evidence="8">Homeobox domain-containing protein</fullName>
    </recommendedName>
</protein>
<dbReference type="Pfam" id="PF00046">
    <property type="entry name" value="Homeodomain"/>
    <property type="match status" value="1"/>
</dbReference>
<dbReference type="InterPro" id="IPR020479">
    <property type="entry name" value="HD_metazoa"/>
</dbReference>
<dbReference type="PANTHER" id="PTHR24340:SF73">
    <property type="entry name" value="HOMEOBOX PROTEIN BAGPIPE-RELATED"/>
    <property type="match status" value="1"/>
</dbReference>
<keyword evidence="2 5" id="KW-0238">DNA-binding</keyword>